<dbReference type="PROSITE" id="PS50835">
    <property type="entry name" value="IG_LIKE"/>
    <property type="match status" value="1"/>
</dbReference>
<proteinExistence type="inferred from homology"/>
<dbReference type="InterPro" id="IPR001678">
    <property type="entry name" value="MeTrfase_RsmB-F_NOP2_dom"/>
</dbReference>
<evidence type="ECO:0000313" key="8">
    <source>
        <dbReference type="EMBL" id="CAE0120292.1"/>
    </source>
</evidence>
<keyword evidence="1 5" id="KW-0489">Methyltransferase</keyword>
<dbReference type="GO" id="GO:0003723">
    <property type="term" value="F:RNA binding"/>
    <property type="evidence" value="ECO:0007669"/>
    <property type="project" value="UniProtKB-UniRule"/>
</dbReference>
<evidence type="ECO:0000256" key="1">
    <source>
        <dbReference type="ARBA" id="ARBA00022603"/>
    </source>
</evidence>
<dbReference type="InterPro" id="IPR029063">
    <property type="entry name" value="SAM-dependent_MTases_sf"/>
</dbReference>
<comment type="similarity">
    <text evidence="5">Belongs to the class I-like SAM-binding methyltransferase superfamily. RsmB/NOP family.</text>
</comment>
<dbReference type="EMBL" id="HBHX01037713">
    <property type="protein sequence ID" value="CAE0120292.1"/>
    <property type="molecule type" value="Transcribed_RNA"/>
</dbReference>
<organism evidence="8">
    <name type="scientific">Haptolina ericina</name>
    <dbReference type="NCBI Taxonomy" id="156174"/>
    <lineage>
        <taxon>Eukaryota</taxon>
        <taxon>Haptista</taxon>
        <taxon>Haptophyta</taxon>
        <taxon>Prymnesiophyceae</taxon>
        <taxon>Prymnesiales</taxon>
        <taxon>Prymnesiaceae</taxon>
        <taxon>Haptolina</taxon>
    </lineage>
</organism>
<keyword evidence="2 5" id="KW-0808">Transferase</keyword>
<name>A0A7S3F0Y2_9EUKA</name>
<evidence type="ECO:0000256" key="5">
    <source>
        <dbReference type="PROSITE-ProRule" id="PRU01023"/>
    </source>
</evidence>
<evidence type="ECO:0000259" key="6">
    <source>
        <dbReference type="PROSITE" id="PS50835"/>
    </source>
</evidence>
<evidence type="ECO:0000256" key="2">
    <source>
        <dbReference type="ARBA" id="ARBA00022679"/>
    </source>
</evidence>
<protein>
    <recommendedName>
        <fullName evidence="9">SAM-dependent MTase RsmB/NOP-type domain-containing protein</fullName>
    </recommendedName>
</protein>
<keyword evidence="3 5" id="KW-0949">S-adenosyl-L-methionine</keyword>
<feature type="domain" description="SAM-dependent MTase RsmB/NOP-type" evidence="7">
    <location>
        <begin position="1"/>
        <end position="124"/>
    </location>
</feature>
<comment type="caution">
    <text evidence="5">Lacks conserved residue(s) required for the propagation of feature annotation.</text>
</comment>
<dbReference type="Gene3D" id="3.40.50.150">
    <property type="entry name" value="Vaccinia Virus protein VP39"/>
    <property type="match status" value="1"/>
</dbReference>
<accession>A0A7S3F0Y2</accession>
<dbReference type="PROSITE" id="PS51686">
    <property type="entry name" value="SAM_MT_RSMB_NOP"/>
    <property type="match status" value="1"/>
</dbReference>
<dbReference type="InterPro" id="IPR007110">
    <property type="entry name" value="Ig-like_dom"/>
</dbReference>
<evidence type="ECO:0008006" key="9">
    <source>
        <dbReference type="Google" id="ProtNLM"/>
    </source>
</evidence>
<dbReference type="Pfam" id="PF01189">
    <property type="entry name" value="Methyltr_RsmB-F"/>
    <property type="match status" value="1"/>
</dbReference>
<dbReference type="GO" id="GO:0001510">
    <property type="term" value="P:RNA methylation"/>
    <property type="evidence" value="ECO:0007669"/>
    <property type="project" value="InterPro"/>
</dbReference>
<dbReference type="PANTHER" id="PTHR22807">
    <property type="entry name" value="NOP2 YEAST -RELATED NOL1/NOP2/FMU SUN DOMAIN-CONTAINING"/>
    <property type="match status" value="1"/>
</dbReference>
<keyword evidence="4 5" id="KW-0694">RNA-binding</keyword>
<dbReference type="PANTHER" id="PTHR22807:SF16">
    <property type="entry name" value="SAM-DEPENDENT MTASE RSMB_NOP-TYPE DOMAIN-CONTAINING PROTEIN"/>
    <property type="match status" value="1"/>
</dbReference>
<feature type="domain" description="Ig-like" evidence="6">
    <location>
        <begin position="36"/>
        <end position="125"/>
    </location>
</feature>
<evidence type="ECO:0000259" key="7">
    <source>
        <dbReference type="PROSITE" id="PS51686"/>
    </source>
</evidence>
<dbReference type="AlphaFoldDB" id="A0A7S3F0Y2"/>
<dbReference type="SUPFAM" id="SSF53335">
    <property type="entry name" value="S-adenosyl-L-methionine-dependent methyltransferases"/>
    <property type="match status" value="1"/>
</dbReference>
<reference evidence="8" key="1">
    <citation type="submission" date="2021-01" db="EMBL/GenBank/DDBJ databases">
        <authorList>
            <person name="Corre E."/>
            <person name="Pelletier E."/>
            <person name="Niang G."/>
            <person name="Scheremetjew M."/>
            <person name="Finn R."/>
            <person name="Kale V."/>
            <person name="Holt S."/>
            <person name="Cochrane G."/>
            <person name="Meng A."/>
            <person name="Brown T."/>
            <person name="Cohen L."/>
        </authorList>
    </citation>
    <scope>NUCLEOTIDE SEQUENCE</scope>
    <source>
        <strain evidence="8">CCMP281</strain>
    </source>
</reference>
<feature type="active site" description="Nucleophile" evidence="5">
    <location>
        <position position="61"/>
    </location>
</feature>
<dbReference type="InterPro" id="IPR049560">
    <property type="entry name" value="MeTrfase_RsmB-F_NOP2_cat"/>
</dbReference>
<sequence length="125" mass="13735">MRRMLALQATRTDSDLLGIDRVRRYADPEARAESLPALQRRLLTKAFGVLRAGGVLLYVTCSSEAAQGEKIIEWFLASTPEATLERVETHGVQARRVGETGAMVRFSPTVSATSGLFVCRLGRRA</sequence>
<evidence type="ECO:0000256" key="3">
    <source>
        <dbReference type="ARBA" id="ARBA00022691"/>
    </source>
</evidence>
<dbReference type="GO" id="GO:0008173">
    <property type="term" value="F:RNA methyltransferase activity"/>
    <property type="evidence" value="ECO:0007669"/>
    <property type="project" value="InterPro"/>
</dbReference>
<dbReference type="InterPro" id="IPR023267">
    <property type="entry name" value="RCMT"/>
</dbReference>
<evidence type="ECO:0000256" key="4">
    <source>
        <dbReference type="ARBA" id="ARBA00022884"/>
    </source>
</evidence>
<gene>
    <name evidence="8" type="ORF">HERI1096_LOCUS20993</name>
</gene>